<evidence type="ECO:0000259" key="2">
    <source>
        <dbReference type="Pfam" id="PF01548"/>
    </source>
</evidence>
<name>A0A1Q9AM35_9HYPH</name>
<dbReference type="Pfam" id="PF02371">
    <property type="entry name" value="Transposase_20"/>
    <property type="match status" value="1"/>
</dbReference>
<gene>
    <name evidence="4" type="ORF">BJF92_15845</name>
</gene>
<dbReference type="GO" id="GO:0004803">
    <property type="term" value="F:transposase activity"/>
    <property type="evidence" value="ECO:0007669"/>
    <property type="project" value="InterPro"/>
</dbReference>
<sequence length="344" mass="38228">MDYYVGLDVSLKSTHICVMDRDRQVVWRGSADTQPLMIAERLKRWKGHLAKVGLETGSLTPWLYHALKDLGFPIICMDARRAADALKARPEKTDKADAQALAEMLASGWYSPVHVKTMESHRLKALLGAREQLVNVKRQLYGQVRGLLRPFGIKISARAGGKRFDEEVRSSCNQHDALYICIAALLDTLARVEVELAGLDKKVRQITAASKPCWHLMSVPGVGPLISLAFVATVEDPQRFGTSRSIGSYIGLTPRRYQSGDRDVTGSISRQGDEMLRHYLYEAAGCLLTTVTASSALRSWGLRLAKRLGPKRERTAVARKLAVLLLGLWKREDHFRAEPGAKGL</sequence>
<dbReference type="RefSeq" id="WP_075634074.1">
    <property type="nucleotide sequence ID" value="NZ_MKIO01000022.1"/>
</dbReference>
<accession>A0A1Q9AM35</accession>
<dbReference type="OrthoDB" id="7410629at2"/>
<reference evidence="4 5" key="1">
    <citation type="submission" date="2016-09" db="EMBL/GenBank/DDBJ databases">
        <title>Rhizobium sp. nov., a novel species isolated from the rice rhizosphere.</title>
        <authorList>
            <person name="Zhao J."/>
            <person name="Zhang X."/>
        </authorList>
    </citation>
    <scope>NUCLEOTIDE SEQUENCE [LARGE SCALE GENOMIC DNA]</scope>
    <source>
        <strain evidence="4 5">MH17</strain>
    </source>
</reference>
<dbReference type="Proteomes" id="UP000186143">
    <property type="component" value="Unassembled WGS sequence"/>
</dbReference>
<dbReference type="InterPro" id="IPR003346">
    <property type="entry name" value="Transposase_20"/>
</dbReference>
<feature type="coiled-coil region" evidence="1">
    <location>
        <begin position="182"/>
        <end position="209"/>
    </location>
</feature>
<keyword evidence="1" id="KW-0175">Coiled coil</keyword>
<dbReference type="PANTHER" id="PTHR33055">
    <property type="entry name" value="TRANSPOSASE FOR INSERTION SEQUENCE ELEMENT IS1111A"/>
    <property type="match status" value="1"/>
</dbReference>
<dbReference type="EMBL" id="MKIO01000022">
    <property type="protein sequence ID" value="OLP56356.1"/>
    <property type="molecule type" value="Genomic_DNA"/>
</dbReference>
<dbReference type="Pfam" id="PF01548">
    <property type="entry name" value="DEDD_Tnp_IS110"/>
    <property type="match status" value="1"/>
</dbReference>
<dbReference type="GO" id="GO:0003677">
    <property type="term" value="F:DNA binding"/>
    <property type="evidence" value="ECO:0007669"/>
    <property type="project" value="InterPro"/>
</dbReference>
<feature type="domain" description="Transposase IS116/IS110/IS902 C-terminal" evidence="3">
    <location>
        <begin position="215"/>
        <end position="288"/>
    </location>
</feature>
<evidence type="ECO:0000313" key="4">
    <source>
        <dbReference type="EMBL" id="OLP56356.1"/>
    </source>
</evidence>
<proteinExistence type="predicted"/>
<comment type="caution">
    <text evidence="4">The sequence shown here is derived from an EMBL/GenBank/DDBJ whole genome shotgun (WGS) entry which is preliminary data.</text>
</comment>
<dbReference type="PANTHER" id="PTHR33055:SF3">
    <property type="entry name" value="PUTATIVE TRANSPOSASE FOR IS117-RELATED"/>
    <property type="match status" value="1"/>
</dbReference>
<evidence type="ECO:0000259" key="3">
    <source>
        <dbReference type="Pfam" id="PF02371"/>
    </source>
</evidence>
<dbReference type="GO" id="GO:0006313">
    <property type="term" value="P:DNA transposition"/>
    <property type="evidence" value="ECO:0007669"/>
    <property type="project" value="InterPro"/>
</dbReference>
<organism evidence="4 5">
    <name type="scientific">Xaviernesmea rhizosphaerae</name>
    <dbReference type="NCBI Taxonomy" id="1672749"/>
    <lineage>
        <taxon>Bacteria</taxon>
        <taxon>Pseudomonadati</taxon>
        <taxon>Pseudomonadota</taxon>
        <taxon>Alphaproteobacteria</taxon>
        <taxon>Hyphomicrobiales</taxon>
        <taxon>Rhizobiaceae</taxon>
        <taxon>Rhizobium/Agrobacterium group</taxon>
        <taxon>Xaviernesmea</taxon>
    </lineage>
</organism>
<dbReference type="NCBIfam" id="NF033542">
    <property type="entry name" value="transpos_IS110"/>
    <property type="match status" value="1"/>
</dbReference>
<protein>
    <recommendedName>
        <fullName evidence="6">Transposase</fullName>
    </recommendedName>
</protein>
<dbReference type="InterPro" id="IPR002525">
    <property type="entry name" value="Transp_IS110-like_N"/>
</dbReference>
<evidence type="ECO:0000256" key="1">
    <source>
        <dbReference type="SAM" id="Coils"/>
    </source>
</evidence>
<evidence type="ECO:0008006" key="6">
    <source>
        <dbReference type="Google" id="ProtNLM"/>
    </source>
</evidence>
<evidence type="ECO:0000313" key="5">
    <source>
        <dbReference type="Proteomes" id="UP000186143"/>
    </source>
</evidence>
<feature type="domain" description="Transposase IS110-like N-terminal" evidence="2">
    <location>
        <begin position="5"/>
        <end position="149"/>
    </location>
</feature>
<dbReference type="InterPro" id="IPR047650">
    <property type="entry name" value="Transpos_IS110"/>
</dbReference>
<dbReference type="AlphaFoldDB" id="A0A1Q9AM35"/>